<evidence type="ECO:0000313" key="8">
    <source>
        <dbReference type="Proteomes" id="UP000594865"/>
    </source>
</evidence>
<feature type="transmembrane region" description="Helical" evidence="5">
    <location>
        <begin position="76"/>
        <end position="96"/>
    </location>
</feature>
<keyword evidence="4 5" id="KW-0472">Membrane</keyword>
<keyword evidence="8" id="KW-1185">Reference proteome</keyword>
<dbReference type="Proteomes" id="UP000594865">
    <property type="component" value="Chromosome"/>
</dbReference>
<evidence type="ECO:0000256" key="4">
    <source>
        <dbReference type="ARBA" id="ARBA00023136"/>
    </source>
</evidence>
<protein>
    <submittedName>
        <fullName evidence="7">DUF4149 domain-containing protein</fullName>
    </submittedName>
</protein>
<dbReference type="AlphaFoldDB" id="A0A7T3EV62"/>
<proteinExistence type="predicted"/>
<keyword evidence="2 5" id="KW-0812">Transmembrane</keyword>
<name>A0A7T3EV62_NEICI</name>
<dbReference type="GO" id="GO:0016020">
    <property type="term" value="C:membrane"/>
    <property type="evidence" value="ECO:0007669"/>
    <property type="project" value="UniProtKB-SubCell"/>
</dbReference>
<dbReference type="InterPro" id="IPR025423">
    <property type="entry name" value="TMEM205-like"/>
</dbReference>
<dbReference type="RefSeq" id="WP_111727021.1">
    <property type="nucleotide sequence ID" value="NZ_CAUJPM010000001.1"/>
</dbReference>
<accession>A0A7T3EV62</accession>
<evidence type="ECO:0000313" key="7">
    <source>
        <dbReference type="EMBL" id="QPT38849.1"/>
    </source>
</evidence>
<evidence type="ECO:0000256" key="2">
    <source>
        <dbReference type="ARBA" id="ARBA00022692"/>
    </source>
</evidence>
<evidence type="ECO:0000259" key="6">
    <source>
        <dbReference type="Pfam" id="PF13664"/>
    </source>
</evidence>
<feature type="transmembrane region" description="Helical" evidence="5">
    <location>
        <begin position="43"/>
        <end position="64"/>
    </location>
</feature>
<evidence type="ECO:0000256" key="1">
    <source>
        <dbReference type="ARBA" id="ARBA00004370"/>
    </source>
</evidence>
<sequence>MMRTLRKISLYAATLWLGIQIAAGYIITPILFKMLPKMQAGEIAGVLFHIVSWLGLIIWGILFLTHTKILTRLQTILLCTLLLSVAINRFLIAPVIEALKYGHEDWLLSLLGGSFGMWHGISSIVFMATALLSTALSWQLSSCKNAV</sequence>
<dbReference type="GeneID" id="84021154"/>
<feature type="domain" description="TMEM205-like" evidence="6">
    <location>
        <begin position="12"/>
        <end position="101"/>
    </location>
</feature>
<evidence type="ECO:0000256" key="3">
    <source>
        <dbReference type="ARBA" id="ARBA00022989"/>
    </source>
</evidence>
<dbReference type="EMBL" id="CP065726">
    <property type="protein sequence ID" value="QPT38849.1"/>
    <property type="molecule type" value="Genomic_DNA"/>
</dbReference>
<organism evidence="7 8">
    <name type="scientific">Neisseria cinerea</name>
    <dbReference type="NCBI Taxonomy" id="483"/>
    <lineage>
        <taxon>Bacteria</taxon>
        <taxon>Pseudomonadati</taxon>
        <taxon>Pseudomonadota</taxon>
        <taxon>Betaproteobacteria</taxon>
        <taxon>Neisseriales</taxon>
        <taxon>Neisseriaceae</taxon>
        <taxon>Neisseria</taxon>
    </lineage>
</organism>
<feature type="transmembrane region" description="Helical" evidence="5">
    <location>
        <begin position="116"/>
        <end position="138"/>
    </location>
</feature>
<dbReference type="Pfam" id="PF13664">
    <property type="entry name" value="DUF4149"/>
    <property type="match status" value="1"/>
</dbReference>
<evidence type="ECO:0000256" key="5">
    <source>
        <dbReference type="SAM" id="Phobius"/>
    </source>
</evidence>
<gene>
    <name evidence="7" type="ORF">I6G28_04550</name>
</gene>
<comment type="subcellular location">
    <subcellularLocation>
        <location evidence="1">Membrane</location>
    </subcellularLocation>
</comment>
<reference evidence="7 8" key="1">
    <citation type="submission" date="2020-12" db="EMBL/GenBank/DDBJ databases">
        <title>FDA dAtabase for Regulatory Grade micrObial Sequences (FDA-ARGOS): Supporting development and validation of Infectious Disease Dx tests.</title>
        <authorList>
            <person name="Sproer C."/>
            <person name="Gronow S."/>
            <person name="Severitt S."/>
            <person name="Schroder I."/>
            <person name="Tallon L."/>
            <person name="Sadzewicz L."/>
            <person name="Zhao X."/>
            <person name="Boylan J."/>
            <person name="Ott S."/>
            <person name="Bowen H."/>
            <person name="Vavikolanu K."/>
            <person name="Mehta A."/>
            <person name="Aluvathingal J."/>
            <person name="Nadendla S."/>
            <person name="Lowell S."/>
            <person name="Myers T."/>
            <person name="Yan Y."/>
            <person name="Sichtig H."/>
        </authorList>
    </citation>
    <scope>NUCLEOTIDE SEQUENCE [LARGE SCALE GENOMIC DNA]</scope>
    <source>
        <strain evidence="7 8">FDAARGOS_871</strain>
    </source>
</reference>
<keyword evidence="3 5" id="KW-1133">Transmembrane helix</keyword>